<evidence type="ECO:0000313" key="9">
    <source>
        <dbReference type="EnsemblPlants" id="TuG1812G0600003835.01.T01"/>
    </source>
</evidence>
<feature type="domain" description="SWIM-type" evidence="8">
    <location>
        <begin position="232"/>
        <end position="268"/>
    </location>
</feature>
<keyword evidence="2 6" id="KW-0479">Metal-binding</keyword>
<dbReference type="Pfam" id="PF10551">
    <property type="entry name" value="MULE"/>
    <property type="match status" value="1"/>
</dbReference>
<evidence type="ECO:0000256" key="7">
    <source>
        <dbReference type="SAM" id="MobiDB-lite"/>
    </source>
</evidence>
<feature type="compositionally biased region" description="Low complexity" evidence="7">
    <location>
        <begin position="350"/>
        <end position="378"/>
    </location>
</feature>
<accession>A0A8R7UYB7</accession>
<dbReference type="PANTHER" id="PTHR31669:SF295">
    <property type="entry name" value="PROTEIN FAR1-RELATED SEQUENCE"/>
    <property type="match status" value="1"/>
</dbReference>
<evidence type="ECO:0000313" key="10">
    <source>
        <dbReference type="Proteomes" id="UP000015106"/>
    </source>
</evidence>
<dbReference type="InterPro" id="IPR018289">
    <property type="entry name" value="MULE_transposase_dom"/>
</dbReference>
<dbReference type="GO" id="GO:0008270">
    <property type="term" value="F:zinc ion binding"/>
    <property type="evidence" value="ECO:0007669"/>
    <property type="project" value="UniProtKB-UniRule"/>
</dbReference>
<evidence type="ECO:0000256" key="5">
    <source>
        <dbReference type="PROSITE-ProRule" id="PRU00325"/>
    </source>
</evidence>
<reference evidence="9" key="3">
    <citation type="submission" date="2022-06" db="UniProtKB">
        <authorList>
            <consortium name="EnsemblPlants"/>
        </authorList>
    </citation>
    <scope>IDENTIFICATION</scope>
</reference>
<dbReference type="GO" id="GO:0006355">
    <property type="term" value="P:regulation of DNA-templated transcription"/>
    <property type="evidence" value="ECO:0007669"/>
    <property type="project" value="UniProtKB-UniRule"/>
</dbReference>
<feature type="region of interest" description="Disordered" evidence="7">
    <location>
        <begin position="420"/>
        <end position="456"/>
    </location>
</feature>
<dbReference type="PROSITE" id="PS50966">
    <property type="entry name" value="ZF_SWIM"/>
    <property type="match status" value="1"/>
</dbReference>
<evidence type="ECO:0000256" key="3">
    <source>
        <dbReference type="ARBA" id="ARBA00022771"/>
    </source>
</evidence>
<name>A0A8R7UYB7_TRIUA</name>
<organism evidence="9 10">
    <name type="scientific">Triticum urartu</name>
    <name type="common">Red wild einkorn</name>
    <name type="synonym">Crithodium urartu</name>
    <dbReference type="NCBI Taxonomy" id="4572"/>
    <lineage>
        <taxon>Eukaryota</taxon>
        <taxon>Viridiplantae</taxon>
        <taxon>Streptophyta</taxon>
        <taxon>Embryophyta</taxon>
        <taxon>Tracheophyta</taxon>
        <taxon>Spermatophyta</taxon>
        <taxon>Magnoliopsida</taxon>
        <taxon>Liliopsida</taxon>
        <taxon>Poales</taxon>
        <taxon>Poaceae</taxon>
        <taxon>BOP clade</taxon>
        <taxon>Pooideae</taxon>
        <taxon>Triticodae</taxon>
        <taxon>Triticeae</taxon>
        <taxon>Triticinae</taxon>
        <taxon>Triticum</taxon>
    </lineage>
</organism>
<comment type="similarity">
    <text evidence="1 6">Belongs to the FHY3/FAR1 family.</text>
</comment>
<dbReference type="PANTHER" id="PTHR31669">
    <property type="entry name" value="PROTEIN FAR1-RELATED SEQUENCE 10-RELATED"/>
    <property type="match status" value="1"/>
</dbReference>
<dbReference type="EnsemblPlants" id="TuG1812G0600003835.01.T01">
    <property type="protein sequence ID" value="TuG1812G0600003835.01.T01"/>
    <property type="gene ID" value="TuG1812G0600003835.01"/>
</dbReference>
<protein>
    <recommendedName>
        <fullName evidence="6">Protein FAR1-RELATED SEQUENCE</fullName>
    </recommendedName>
</protein>
<reference evidence="9" key="2">
    <citation type="submission" date="2018-03" db="EMBL/GenBank/DDBJ databases">
        <title>The Triticum urartu genome reveals the dynamic nature of wheat genome evolution.</title>
        <authorList>
            <person name="Ling H."/>
            <person name="Ma B."/>
            <person name="Shi X."/>
            <person name="Liu H."/>
            <person name="Dong L."/>
            <person name="Sun H."/>
            <person name="Cao Y."/>
            <person name="Gao Q."/>
            <person name="Zheng S."/>
            <person name="Li Y."/>
            <person name="Yu Y."/>
            <person name="Du H."/>
            <person name="Qi M."/>
            <person name="Li Y."/>
            <person name="Yu H."/>
            <person name="Cui Y."/>
            <person name="Wang N."/>
            <person name="Chen C."/>
            <person name="Wu H."/>
            <person name="Zhao Y."/>
            <person name="Zhang J."/>
            <person name="Li Y."/>
            <person name="Zhou W."/>
            <person name="Zhang B."/>
            <person name="Hu W."/>
            <person name="Eijk M."/>
            <person name="Tang J."/>
            <person name="Witsenboer H."/>
            <person name="Zhao S."/>
            <person name="Li Z."/>
            <person name="Zhang A."/>
            <person name="Wang D."/>
            <person name="Liang C."/>
        </authorList>
    </citation>
    <scope>NUCLEOTIDE SEQUENCE [LARGE SCALE GENOMIC DNA]</scope>
    <source>
        <strain evidence="9">cv. G1812</strain>
    </source>
</reference>
<dbReference type="Pfam" id="PF04434">
    <property type="entry name" value="SWIM"/>
    <property type="match status" value="1"/>
</dbReference>
<proteinExistence type="inferred from homology"/>
<feature type="region of interest" description="Disordered" evidence="7">
    <location>
        <begin position="350"/>
        <end position="397"/>
    </location>
</feature>
<dbReference type="InterPro" id="IPR006564">
    <property type="entry name" value="Znf_PMZ"/>
</dbReference>
<keyword evidence="10" id="KW-1185">Reference proteome</keyword>
<evidence type="ECO:0000256" key="1">
    <source>
        <dbReference type="ARBA" id="ARBA00005889"/>
    </source>
</evidence>
<keyword evidence="4 6" id="KW-0862">Zinc</keyword>
<keyword evidence="3 5" id="KW-0863">Zinc-finger</keyword>
<evidence type="ECO:0000256" key="6">
    <source>
        <dbReference type="RuleBase" id="RU367018"/>
    </source>
</evidence>
<evidence type="ECO:0000259" key="8">
    <source>
        <dbReference type="PROSITE" id="PS50966"/>
    </source>
</evidence>
<dbReference type="Proteomes" id="UP000015106">
    <property type="component" value="Chromosome 6"/>
</dbReference>
<comment type="subcellular location">
    <subcellularLocation>
        <location evidence="6">Nucleus</location>
    </subcellularLocation>
</comment>
<dbReference type="InterPro" id="IPR007527">
    <property type="entry name" value="Znf_SWIM"/>
</dbReference>
<dbReference type="AlphaFoldDB" id="A0A8R7UYB7"/>
<sequence>MIAMNNEHPLHLMTDQDKAMETSIKDVFPNTVHRCCKWHVQRKAREKLGRILSMDEIFEQVFYGVINDSEMVDEFEENWQHMLHCFDLVDNRHLSNMWRTRETWAPAYFRKNFFPFTSTTGRSEGLNSYFKTFVNPQDSVWRFVQQYEVLQETMLDREDNQAFIGHATTAPLYSRYNFERQAVHFYTRSVFLKFQKEVMASTGFLMNLAPALDNASVRFELHSNYFENPRIFSVNVVLAEEKFECSCNCFEMNGIICAHIIRVMVHLNVQKNPQRYMLERWSEAATTAMSSGGCLLDFGHPATNTLKYNALCRKYTWLASQACSNDLAYKIMNDAAHQLEPLIAAAKQGALQEQQEANQQQATQQQQQTPEPTTVSQPDGDAMLQNPARVPKKGVRLKNQRGERLCLSNGKMHIRTMLRKMKRSKPSPEENLDQRRKRLLARTTTKKVTVSKHAST</sequence>
<reference evidence="10" key="1">
    <citation type="journal article" date="2013" name="Nature">
        <title>Draft genome of the wheat A-genome progenitor Triticum urartu.</title>
        <authorList>
            <person name="Ling H.Q."/>
            <person name="Zhao S."/>
            <person name="Liu D."/>
            <person name="Wang J."/>
            <person name="Sun H."/>
            <person name="Zhang C."/>
            <person name="Fan H."/>
            <person name="Li D."/>
            <person name="Dong L."/>
            <person name="Tao Y."/>
            <person name="Gao C."/>
            <person name="Wu H."/>
            <person name="Li Y."/>
            <person name="Cui Y."/>
            <person name="Guo X."/>
            <person name="Zheng S."/>
            <person name="Wang B."/>
            <person name="Yu K."/>
            <person name="Liang Q."/>
            <person name="Yang W."/>
            <person name="Lou X."/>
            <person name="Chen J."/>
            <person name="Feng M."/>
            <person name="Jian J."/>
            <person name="Zhang X."/>
            <person name="Luo G."/>
            <person name="Jiang Y."/>
            <person name="Liu J."/>
            <person name="Wang Z."/>
            <person name="Sha Y."/>
            <person name="Zhang B."/>
            <person name="Wu H."/>
            <person name="Tang D."/>
            <person name="Shen Q."/>
            <person name="Xue P."/>
            <person name="Zou S."/>
            <person name="Wang X."/>
            <person name="Liu X."/>
            <person name="Wang F."/>
            <person name="Yang Y."/>
            <person name="An X."/>
            <person name="Dong Z."/>
            <person name="Zhang K."/>
            <person name="Zhang X."/>
            <person name="Luo M.C."/>
            <person name="Dvorak J."/>
            <person name="Tong Y."/>
            <person name="Wang J."/>
            <person name="Yang H."/>
            <person name="Li Z."/>
            <person name="Wang D."/>
            <person name="Zhang A."/>
            <person name="Wang J."/>
        </authorList>
    </citation>
    <scope>NUCLEOTIDE SEQUENCE</scope>
    <source>
        <strain evidence="10">cv. G1812</strain>
    </source>
</reference>
<dbReference type="SMART" id="SM00575">
    <property type="entry name" value="ZnF_PMZ"/>
    <property type="match status" value="1"/>
</dbReference>
<dbReference type="InterPro" id="IPR031052">
    <property type="entry name" value="FHY3/FAR1"/>
</dbReference>
<keyword evidence="6" id="KW-0539">Nucleus</keyword>
<dbReference type="Gramene" id="TuG1812G0600003835.01.T01">
    <property type="protein sequence ID" value="TuG1812G0600003835.01.T01"/>
    <property type="gene ID" value="TuG1812G0600003835.01"/>
</dbReference>
<evidence type="ECO:0000256" key="2">
    <source>
        <dbReference type="ARBA" id="ARBA00022723"/>
    </source>
</evidence>
<comment type="function">
    <text evidence="6">Putative transcription activator involved in regulating light control of development.</text>
</comment>
<evidence type="ECO:0000256" key="4">
    <source>
        <dbReference type="ARBA" id="ARBA00022833"/>
    </source>
</evidence>
<dbReference type="GO" id="GO:0005634">
    <property type="term" value="C:nucleus"/>
    <property type="evidence" value="ECO:0007669"/>
    <property type="project" value="UniProtKB-SubCell"/>
</dbReference>